<feature type="transmembrane region" description="Helical" evidence="1">
    <location>
        <begin position="220"/>
        <end position="243"/>
    </location>
</feature>
<name>A0A9K3L1J1_9STRA</name>
<dbReference type="AlphaFoldDB" id="A0A9K3L1J1"/>
<dbReference type="Proteomes" id="UP000693970">
    <property type="component" value="Unassembled WGS sequence"/>
</dbReference>
<feature type="transmembrane region" description="Helical" evidence="1">
    <location>
        <begin position="99"/>
        <end position="119"/>
    </location>
</feature>
<comment type="caution">
    <text evidence="2">The sequence shown here is derived from an EMBL/GenBank/DDBJ whole genome shotgun (WGS) entry which is preliminary data.</text>
</comment>
<reference evidence="2" key="2">
    <citation type="submission" date="2021-04" db="EMBL/GenBank/DDBJ databases">
        <authorList>
            <person name="Podell S."/>
        </authorList>
    </citation>
    <scope>NUCLEOTIDE SEQUENCE</scope>
    <source>
        <strain evidence="2">Hildebrandi</strain>
    </source>
</reference>
<dbReference type="EMBL" id="JAGRRH010000016">
    <property type="protein sequence ID" value="KAG7353888.1"/>
    <property type="molecule type" value="Genomic_DNA"/>
</dbReference>
<sequence length="285" mass="31654">MSTSKLETYGTAVGNALNVTLLVASLVYAAVVIYFTQPDRGGLLDEQWNEDGFCIHNKHVDHWSSFDTCLYVDVIFSSILAVMWWKWRSVPGMDAISTPTVMIILSTLGHGFAHGGMAAKLRKGRDEQENIEDTPEEATWPMLLAFCGLFWFPLLKAAMPKMNSILVALFALMSTFGPVLGGGLKKQLGFAYIQTIVSIALHISQLSLPTEEKKAREYMTMAMTGVIPMITAWIEALFCGAFFQSLGGHVWYDAAIILSYIIFYVNSYQANMTKNRTSSTKDKTT</sequence>
<proteinExistence type="predicted"/>
<feature type="transmembrane region" description="Helical" evidence="1">
    <location>
        <begin position="70"/>
        <end position="87"/>
    </location>
</feature>
<organism evidence="2 3">
    <name type="scientific">Nitzschia inconspicua</name>
    <dbReference type="NCBI Taxonomy" id="303405"/>
    <lineage>
        <taxon>Eukaryota</taxon>
        <taxon>Sar</taxon>
        <taxon>Stramenopiles</taxon>
        <taxon>Ochrophyta</taxon>
        <taxon>Bacillariophyta</taxon>
        <taxon>Bacillariophyceae</taxon>
        <taxon>Bacillariophycidae</taxon>
        <taxon>Bacillariales</taxon>
        <taxon>Bacillariaceae</taxon>
        <taxon>Nitzschia</taxon>
    </lineage>
</organism>
<evidence type="ECO:0000313" key="2">
    <source>
        <dbReference type="EMBL" id="KAG7353888.1"/>
    </source>
</evidence>
<feature type="transmembrane region" description="Helical" evidence="1">
    <location>
        <begin position="12"/>
        <end position="35"/>
    </location>
</feature>
<keyword evidence="1" id="KW-0812">Transmembrane</keyword>
<feature type="transmembrane region" description="Helical" evidence="1">
    <location>
        <begin position="249"/>
        <end position="266"/>
    </location>
</feature>
<feature type="transmembrane region" description="Helical" evidence="1">
    <location>
        <begin position="190"/>
        <end position="208"/>
    </location>
</feature>
<keyword evidence="3" id="KW-1185">Reference proteome</keyword>
<gene>
    <name evidence="2" type="ORF">IV203_003243</name>
</gene>
<evidence type="ECO:0000313" key="3">
    <source>
        <dbReference type="Proteomes" id="UP000693970"/>
    </source>
</evidence>
<protein>
    <submittedName>
        <fullName evidence="2">Uncharacterized protein</fullName>
    </submittedName>
</protein>
<keyword evidence="1" id="KW-0472">Membrane</keyword>
<reference evidence="2" key="1">
    <citation type="journal article" date="2021" name="Sci. Rep.">
        <title>Diploid genomic architecture of Nitzschia inconspicua, an elite biomass production diatom.</title>
        <authorList>
            <person name="Oliver A."/>
            <person name="Podell S."/>
            <person name="Pinowska A."/>
            <person name="Traller J.C."/>
            <person name="Smith S.R."/>
            <person name="McClure R."/>
            <person name="Beliaev A."/>
            <person name="Bohutskyi P."/>
            <person name="Hill E.A."/>
            <person name="Rabines A."/>
            <person name="Zheng H."/>
            <person name="Allen L.Z."/>
            <person name="Kuo A."/>
            <person name="Grigoriev I.V."/>
            <person name="Allen A.E."/>
            <person name="Hazlebeck D."/>
            <person name="Allen E.E."/>
        </authorList>
    </citation>
    <scope>NUCLEOTIDE SEQUENCE</scope>
    <source>
        <strain evidence="2">Hildebrandi</strain>
    </source>
</reference>
<feature type="transmembrane region" description="Helical" evidence="1">
    <location>
        <begin position="165"/>
        <end position="184"/>
    </location>
</feature>
<evidence type="ECO:0000256" key="1">
    <source>
        <dbReference type="SAM" id="Phobius"/>
    </source>
</evidence>
<accession>A0A9K3L1J1</accession>
<feature type="transmembrane region" description="Helical" evidence="1">
    <location>
        <begin position="139"/>
        <end position="158"/>
    </location>
</feature>
<dbReference type="OrthoDB" id="194627at2759"/>
<keyword evidence="1" id="KW-1133">Transmembrane helix</keyword>